<organism evidence="1 2">
    <name type="scientific">Pontibacter anaerobius</name>
    <dbReference type="NCBI Taxonomy" id="2993940"/>
    <lineage>
        <taxon>Bacteria</taxon>
        <taxon>Pseudomonadati</taxon>
        <taxon>Bacteroidota</taxon>
        <taxon>Cytophagia</taxon>
        <taxon>Cytophagales</taxon>
        <taxon>Hymenobacteraceae</taxon>
        <taxon>Pontibacter</taxon>
    </lineage>
</organism>
<evidence type="ECO:0000313" key="1">
    <source>
        <dbReference type="EMBL" id="MCX2739778.1"/>
    </source>
</evidence>
<protein>
    <submittedName>
        <fullName evidence="1">DKNYY domain-containing protein</fullName>
    </submittedName>
</protein>
<dbReference type="Pfam" id="PF13644">
    <property type="entry name" value="DKNYY"/>
    <property type="match status" value="1"/>
</dbReference>
<comment type="caution">
    <text evidence="1">The sequence shown here is derived from an EMBL/GenBank/DDBJ whole genome shotgun (WGS) entry which is preliminary data.</text>
</comment>
<dbReference type="RefSeq" id="WP_266051837.1">
    <property type="nucleotide sequence ID" value="NZ_JAPFQO010000003.1"/>
</dbReference>
<evidence type="ECO:0000313" key="2">
    <source>
        <dbReference type="Proteomes" id="UP001207228"/>
    </source>
</evidence>
<keyword evidence="2" id="KW-1185">Reference proteome</keyword>
<name>A0ABT3RD54_9BACT</name>
<sequence length="235" mass="26191">MKISFTINFIAVLLLICSCGTNKIHSFQTKVAPESQTTNTASDWIALQEDQAMDGYYRKNGKIYCGGTPCGDESMSGVDVGSFQVYPGSGYAKDMNAVYYPILLMSDHYTNCATMICAEYVVEGAQPSSFKYLERDYALDENAVYYSGEIITVADVRSLKVLTGPKKFCIAVDKSHVYIGGIVIPNADPITFSYDSTGVRINDVTYSYTLKDRRHTWEYIPPHKFQLLDSLSNTE</sequence>
<dbReference type="InterPro" id="IPR027375">
    <property type="entry name" value="DKNYY"/>
</dbReference>
<dbReference type="EMBL" id="JAPFQO010000003">
    <property type="protein sequence ID" value="MCX2739778.1"/>
    <property type="molecule type" value="Genomic_DNA"/>
</dbReference>
<reference evidence="1 2" key="1">
    <citation type="submission" date="2022-11" db="EMBL/GenBank/DDBJ databases">
        <title>The characterization of three novel Bacteroidetes species and genomic analysis of their roles in tidal elemental geochemical cycles.</title>
        <authorList>
            <person name="Ma K.-J."/>
        </authorList>
    </citation>
    <scope>NUCLEOTIDE SEQUENCE [LARGE SCALE GENOMIC DNA]</scope>
    <source>
        <strain evidence="1 2">M82</strain>
    </source>
</reference>
<accession>A0ABT3RD54</accession>
<dbReference type="Proteomes" id="UP001207228">
    <property type="component" value="Unassembled WGS sequence"/>
</dbReference>
<dbReference type="PROSITE" id="PS51257">
    <property type="entry name" value="PROKAR_LIPOPROTEIN"/>
    <property type="match status" value="1"/>
</dbReference>
<proteinExistence type="predicted"/>
<gene>
    <name evidence="1" type="ORF">OO017_07465</name>
</gene>